<evidence type="ECO:0000256" key="10">
    <source>
        <dbReference type="ARBA" id="ARBA00023136"/>
    </source>
</evidence>
<dbReference type="EMBL" id="SNYH01000002">
    <property type="protein sequence ID" value="TDQ28822.1"/>
    <property type="molecule type" value="Genomic_DNA"/>
</dbReference>
<dbReference type="GO" id="GO:0009279">
    <property type="term" value="C:cell outer membrane"/>
    <property type="evidence" value="ECO:0007669"/>
    <property type="project" value="UniProtKB-SubCell"/>
</dbReference>
<keyword evidence="3 12" id="KW-1134">Transmembrane beta strand</keyword>
<name>A0A4R6TJ88_9FLAO</name>
<dbReference type="Pfam" id="PF07715">
    <property type="entry name" value="Plug"/>
    <property type="match status" value="1"/>
</dbReference>
<dbReference type="SUPFAM" id="SSF56935">
    <property type="entry name" value="Porins"/>
    <property type="match status" value="1"/>
</dbReference>
<dbReference type="RefSeq" id="WP_133535327.1">
    <property type="nucleotide sequence ID" value="NZ_SNYH01000002.1"/>
</dbReference>
<dbReference type="InterPro" id="IPR039426">
    <property type="entry name" value="TonB-dep_rcpt-like"/>
</dbReference>
<dbReference type="PANTHER" id="PTHR32552:SF68">
    <property type="entry name" value="FERRICHROME OUTER MEMBRANE TRANSPORTER_PHAGE RECEPTOR"/>
    <property type="match status" value="1"/>
</dbReference>
<evidence type="ECO:0000256" key="1">
    <source>
        <dbReference type="ARBA" id="ARBA00004571"/>
    </source>
</evidence>
<reference evidence="15 16" key="1">
    <citation type="submission" date="2019-03" db="EMBL/GenBank/DDBJ databases">
        <title>Genomic Encyclopedia of Type Strains, Phase III (KMG-III): the genomes of soil and plant-associated and newly described type strains.</title>
        <authorList>
            <person name="Whitman W."/>
        </authorList>
    </citation>
    <scope>NUCLEOTIDE SEQUENCE [LARGE SCALE GENOMIC DNA]</scope>
    <source>
        <strain evidence="15 16">CECT 8283</strain>
    </source>
</reference>
<keyword evidence="5 12" id="KW-0812">Transmembrane</keyword>
<evidence type="ECO:0000313" key="15">
    <source>
        <dbReference type="EMBL" id="TDQ28822.1"/>
    </source>
</evidence>
<keyword evidence="10 12" id="KW-0472">Membrane</keyword>
<dbReference type="OrthoDB" id="1453181at2"/>
<dbReference type="Proteomes" id="UP000295390">
    <property type="component" value="Unassembled WGS sequence"/>
</dbReference>
<dbReference type="PROSITE" id="PS52016">
    <property type="entry name" value="TONB_DEPENDENT_REC_3"/>
    <property type="match status" value="1"/>
</dbReference>
<protein>
    <submittedName>
        <fullName evidence="15">Outer membrane receptor protein involved in Fe transport</fullName>
    </submittedName>
</protein>
<dbReference type="InterPro" id="IPR037066">
    <property type="entry name" value="Plug_dom_sf"/>
</dbReference>
<evidence type="ECO:0000256" key="4">
    <source>
        <dbReference type="ARBA" id="ARBA00022496"/>
    </source>
</evidence>
<keyword evidence="7" id="KW-0408">Iron</keyword>
<dbReference type="InterPro" id="IPR010917">
    <property type="entry name" value="TonB_rcpt_CS"/>
</dbReference>
<evidence type="ECO:0000256" key="11">
    <source>
        <dbReference type="ARBA" id="ARBA00023237"/>
    </source>
</evidence>
<evidence type="ECO:0000256" key="6">
    <source>
        <dbReference type="ARBA" id="ARBA00022729"/>
    </source>
</evidence>
<keyword evidence="16" id="KW-1185">Reference proteome</keyword>
<dbReference type="GO" id="GO:0015344">
    <property type="term" value="F:siderophore uptake transmembrane transporter activity"/>
    <property type="evidence" value="ECO:0007669"/>
    <property type="project" value="TreeGrafter"/>
</dbReference>
<dbReference type="InterPro" id="IPR008969">
    <property type="entry name" value="CarboxyPept-like_regulatory"/>
</dbReference>
<evidence type="ECO:0000256" key="7">
    <source>
        <dbReference type="ARBA" id="ARBA00023004"/>
    </source>
</evidence>
<evidence type="ECO:0000256" key="3">
    <source>
        <dbReference type="ARBA" id="ARBA00022452"/>
    </source>
</evidence>
<feature type="signal peptide" evidence="13">
    <location>
        <begin position="1"/>
        <end position="21"/>
    </location>
</feature>
<feature type="chain" id="PRO_5020497469" evidence="13">
    <location>
        <begin position="22"/>
        <end position="847"/>
    </location>
</feature>
<dbReference type="SUPFAM" id="SSF49464">
    <property type="entry name" value="Carboxypeptidase regulatory domain-like"/>
    <property type="match status" value="1"/>
</dbReference>
<dbReference type="PANTHER" id="PTHR32552">
    <property type="entry name" value="FERRICHROME IRON RECEPTOR-RELATED"/>
    <property type="match status" value="1"/>
</dbReference>
<dbReference type="Gene3D" id="2.40.170.20">
    <property type="entry name" value="TonB-dependent receptor, beta-barrel domain"/>
    <property type="match status" value="1"/>
</dbReference>
<keyword evidence="2 12" id="KW-0813">Transport</keyword>
<dbReference type="Pfam" id="PF13715">
    <property type="entry name" value="CarbopepD_reg_2"/>
    <property type="match status" value="1"/>
</dbReference>
<keyword evidence="4" id="KW-0410">Iron transport</keyword>
<sequence>MKTFKNVLLVALFFVTATVLGQTKLTGKVVDEMGEPLPGANVVVKGTTNGSATDFDGKFMLNASSESGVVVVSFVGYNKKEVPYSGAADLGTIALEPSNVLEEIVVTASGVIDLAEDRKTPVAVSTIKASEIQAKSGAWDLPEVLKSTPSVQNIKGGAFGEGQMYLRGFDQTNTAFLLNGQPINGMEDGKMYWSNWQGVMDVANAVQVQRGLGSSKLAISSVGGTVNIVTKTIDNKRGGYVKQTVGNNGYTKSTAYYSTGLSEKGWSFSAMFGHWQGDGYVDYTHGQGQTYFLSVGYQPSENHTFNFMLTGAPQWHAAAGRGRISEFLENGIRYNSWNTDNVDSPNTLGNSKVYPGGRNIYHKPVANLTWDYTINDQSSLSTVLYGSMGRGAFASLSSSNGGLYARGSNNNHNWFGLVTNYNNELSENLSLNVGADVRTYNGIHFRSANEFITVDSIDNTTGYSGSFTVDKVFGGVNPWSLLFNPNNDHKQRLPYYDYEEVITYYGVFGQVEYSKDALSAFFQGALSNQDHQREEFLYTQNIGKSEKSKKVSNLGYNLKTGAAYEINEQHKVFANAGFYSRQPFHDDLFENTRDSNELIDPAVENQEITGLELGYQFGSEKVSVNLNGYHTTWANRTVLRNNGEDFDTPAYESYQTQGVKQVHKGVELELMTRPFEGLKLDAFVSVGDWKLEGNATQRTFNNQGDEIGTATEIEIDGFNVGGAAQTTAGANATYKFSSQFSIDANWNYYKDLYSIGSLTSKALKLPTYNLTDVGFTFRPQLKEKTYIKGIEFRVNVDNVFDEMYLESVNGTTTASSNPSENWKGINTSNNGRFGYGRTWNASMRINF</sequence>
<accession>A0A4R6TJ88</accession>
<dbReference type="InterPro" id="IPR036942">
    <property type="entry name" value="Beta-barrel_TonB_sf"/>
</dbReference>
<dbReference type="Gene3D" id="2.170.130.10">
    <property type="entry name" value="TonB-dependent receptor, plug domain"/>
    <property type="match status" value="1"/>
</dbReference>
<comment type="similarity">
    <text evidence="12">Belongs to the TonB-dependent receptor family.</text>
</comment>
<evidence type="ECO:0000259" key="14">
    <source>
        <dbReference type="Pfam" id="PF07715"/>
    </source>
</evidence>
<keyword evidence="9" id="KW-0798">TonB box</keyword>
<feature type="domain" description="TonB-dependent receptor plug" evidence="14">
    <location>
        <begin position="118"/>
        <end position="225"/>
    </location>
</feature>
<organism evidence="15 16">
    <name type="scientific">Tenacibaculum caenipelagi</name>
    <dbReference type="NCBI Taxonomy" id="1325435"/>
    <lineage>
        <taxon>Bacteria</taxon>
        <taxon>Pseudomonadati</taxon>
        <taxon>Bacteroidota</taxon>
        <taxon>Flavobacteriia</taxon>
        <taxon>Flavobacteriales</taxon>
        <taxon>Flavobacteriaceae</taxon>
        <taxon>Tenacibaculum</taxon>
    </lineage>
</organism>
<keyword evidence="8" id="KW-0406">Ion transport</keyword>
<evidence type="ECO:0000256" key="9">
    <source>
        <dbReference type="ARBA" id="ARBA00023077"/>
    </source>
</evidence>
<dbReference type="AlphaFoldDB" id="A0A4R6TJ88"/>
<evidence type="ECO:0000256" key="5">
    <source>
        <dbReference type="ARBA" id="ARBA00022692"/>
    </source>
</evidence>
<evidence type="ECO:0000256" key="2">
    <source>
        <dbReference type="ARBA" id="ARBA00022448"/>
    </source>
</evidence>
<comment type="subcellular location">
    <subcellularLocation>
        <location evidence="1 12">Cell outer membrane</location>
        <topology evidence="1 12">Multi-pass membrane protein</topology>
    </subcellularLocation>
</comment>
<keyword evidence="6 13" id="KW-0732">Signal</keyword>
<evidence type="ECO:0000256" key="8">
    <source>
        <dbReference type="ARBA" id="ARBA00023065"/>
    </source>
</evidence>
<dbReference type="InterPro" id="IPR012910">
    <property type="entry name" value="Plug_dom"/>
</dbReference>
<evidence type="ECO:0000313" key="16">
    <source>
        <dbReference type="Proteomes" id="UP000295390"/>
    </source>
</evidence>
<gene>
    <name evidence="15" type="ORF">DFQ07_1202</name>
</gene>
<dbReference type="PROSITE" id="PS01156">
    <property type="entry name" value="TONB_DEPENDENT_REC_2"/>
    <property type="match status" value="1"/>
</dbReference>
<evidence type="ECO:0000256" key="13">
    <source>
        <dbReference type="SAM" id="SignalP"/>
    </source>
</evidence>
<comment type="caution">
    <text evidence="15">The sequence shown here is derived from an EMBL/GenBank/DDBJ whole genome shotgun (WGS) entry which is preliminary data.</text>
</comment>
<dbReference type="Gene3D" id="2.60.40.1120">
    <property type="entry name" value="Carboxypeptidase-like, regulatory domain"/>
    <property type="match status" value="1"/>
</dbReference>
<keyword evidence="11 12" id="KW-0998">Cell outer membrane</keyword>
<keyword evidence="15" id="KW-0675">Receptor</keyword>
<evidence type="ECO:0000256" key="12">
    <source>
        <dbReference type="PROSITE-ProRule" id="PRU01360"/>
    </source>
</evidence>
<proteinExistence type="inferred from homology"/>